<evidence type="ECO:0000313" key="3">
    <source>
        <dbReference type="Proteomes" id="UP000265703"/>
    </source>
</evidence>
<proteinExistence type="predicted"/>
<dbReference type="EMBL" id="QKYT01000401">
    <property type="protein sequence ID" value="RIA85844.1"/>
    <property type="molecule type" value="Genomic_DNA"/>
</dbReference>
<reference evidence="2 3" key="1">
    <citation type="submission" date="2018-06" db="EMBL/GenBank/DDBJ databases">
        <title>Comparative genomics reveals the genomic features of Rhizophagus irregularis, R. cerebriforme, R. diaphanum and Gigaspora rosea, and their symbiotic lifestyle signature.</title>
        <authorList>
            <person name="Morin E."/>
            <person name="San Clemente H."/>
            <person name="Chen E.C.H."/>
            <person name="De La Providencia I."/>
            <person name="Hainaut M."/>
            <person name="Kuo A."/>
            <person name="Kohler A."/>
            <person name="Murat C."/>
            <person name="Tang N."/>
            <person name="Roy S."/>
            <person name="Loubradou J."/>
            <person name="Henrissat B."/>
            <person name="Grigoriev I.V."/>
            <person name="Corradi N."/>
            <person name="Roux C."/>
            <person name="Martin F.M."/>
        </authorList>
    </citation>
    <scope>NUCLEOTIDE SEQUENCE [LARGE SCALE GENOMIC DNA]</scope>
    <source>
        <strain evidence="2 3">DAOM 227022</strain>
    </source>
</reference>
<sequence>MKVSWEVVLFRFFFFFIFGTSLTFLFAIFSLGKPFWTWTSAWIIKRCWEVVLVFFSVFGTSLTFLLHFFF</sequence>
<comment type="caution">
    <text evidence="2">The sequence shown here is derived from an EMBL/GenBank/DDBJ whole genome shotgun (WGS) entry which is preliminary data.</text>
</comment>
<accession>A0A397ST46</accession>
<feature type="transmembrane region" description="Helical" evidence="1">
    <location>
        <begin position="12"/>
        <end position="31"/>
    </location>
</feature>
<name>A0A397ST46_9GLOM</name>
<keyword evidence="1" id="KW-0472">Membrane</keyword>
<dbReference type="Proteomes" id="UP000265703">
    <property type="component" value="Unassembled WGS sequence"/>
</dbReference>
<feature type="transmembrane region" description="Helical" evidence="1">
    <location>
        <begin position="51"/>
        <end position="69"/>
    </location>
</feature>
<gene>
    <name evidence="2" type="ORF">C1645_781084</name>
</gene>
<feature type="non-terminal residue" evidence="2">
    <location>
        <position position="70"/>
    </location>
</feature>
<keyword evidence="1" id="KW-0812">Transmembrane</keyword>
<dbReference type="AlphaFoldDB" id="A0A397ST46"/>
<organism evidence="2 3">
    <name type="scientific">Glomus cerebriforme</name>
    <dbReference type="NCBI Taxonomy" id="658196"/>
    <lineage>
        <taxon>Eukaryota</taxon>
        <taxon>Fungi</taxon>
        <taxon>Fungi incertae sedis</taxon>
        <taxon>Mucoromycota</taxon>
        <taxon>Glomeromycotina</taxon>
        <taxon>Glomeromycetes</taxon>
        <taxon>Glomerales</taxon>
        <taxon>Glomeraceae</taxon>
        <taxon>Glomus</taxon>
    </lineage>
</organism>
<protein>
    <submittedName>
        <fullName evidence="2">Uncharacterized protein</fullName>
    </submittedName>
</protein>
<keyword evidence="1" id="KW-1133">Transmembrane helix</keyword>
<evidence type="ECO:0000256" key="1">
    <source>
        <dbReference type="SAM" id="Phobius"/>
    </source>
</evidence>
<keyword evidence="3" id="KW-1185">Reference proteome</keyword>
<evidence type="ECO:0000313" key="2">
    <source>
        <dbReference type="EMBL" id="RIA85844.1"/>
    </source>
</evidence>